<dbReference type="Proteomes" id="UP001241377">
    <property type="component" value="Unassembled WGS sequence"/>
</dbReference>
<protein>
    <submittedName>
        <fullName evidence="1">Uncharacterized protein</fullName>
    </submittedName>
</protein>
<evidence type="ECO:0000313" key="2">
    <source>
        <dbReference type="Proteomes" id="UP001241377"/>
    </source>
</evidence>
<dbReference type="EMBL" id="JASBWR010000073">
    <property type="protein sequence ID" value="KAJ9098892.1"/>
    <property type="molecule type" value="Genomic_DNA"/>
</dbReference>
<name>A0ACC2VIY9_9TREE</name>
<comment type="caution">
    <text evidence="1">The sequence shown here is derived from an EMBL/GenBank/DDBJ whole genome shotgun (WGS) entry which is preliminary data.</text>
</comment>
<keyword evidence="2" id="KW-1185">Reference proteome</keyword>
<accession>A0ACC2VIY9</accession>
<organism evidence="1 2">
    <name type="scientific">Naganishia cerealis</name>
    <dbReference type="NCBI Taxonomy" id="610337"/>
    <lineage>
        <taxon>Eukaryota</taxon>
        <taxon>Fungi</taxon>
        <taxon>Dikarya</taxon>
        <taxon>Basidiomycota</taxon>
        <taxon>Agaricomycotina</taxon>
        <taxon>Tremellomycetes</taxon>
        <taxon>Filobasidiales</taxon>
        <taxon>Filobasidiaceae</taxon>
        <taxon>Naganishia</taxon>
    </lineage>
</organism>
<gene>
    <name evidence="1" type="ORF">QFC19_006231</name>
</gene>
<sequence length="336" mass="34987">MEFVTSASAPPSLPPPQKQYQAQAVIYLTNKGSRRGSAVGDDKPGLVRAISRGSLGRRSSAGENNESGGGLRRILSRGDKSDAQGRRSSDGNALNRSDSEGAATAGAPPLQRTKSAELRTGKWVSPVMAGVVGNSLVVALAKDSVLVPYSSQDTGRQAKQAATSSTSTAAGPSTTGGTESHGAHTASGGGIGEKIKNIFRRSSSHNTGNVGDSSTAASTARAESSVSENTAVDAPLNSLEGHHQLAEQKHDLSYPAYINGAPVKYIVVPLTALDSKTISIKEDKKVWIVRVPVTGHLGRFAEPALSDIGQAPDETWGRSGEIDFLFDSKNWIGAKE</sequence>
<evidence type="ECO:0000313" key="1">
    <source>
        <dbReference type="EMBL" id="KAJ9098892.1"/>
    </source>
</evidence>
<proteinExistence type="predicted"/>
<reference evidence="1" key="1">
    <citation type="submission" date="2023-04" db="EMBL/GenBank/DDBJ databases">
        <title>Draft Genome sequencing of Naganishia species isolated from polar environments using Oxford Nanopore Technology.</title>
        <authorList>
            <person name="Leo P."/>
            <person name="Venkateswaran K."/>
        </authorList>
    </citation>
    <scope>NUCLEOTIDE SEQUENCE</scope>
    <source>
        <strain evidence="1">MNA-CCFEE 5261</strain>
    </source>
</reference>